<dbReference type="SMART" id="SM00906">
    <property type="entry name" value="Fungal_trans"/>
    <property type="match status" value="1"/>
</dbReference>
<dbReference type="SUPFAM" id="SSF57701">
    <property type="entry name" value="Zn2/Cys6 DNA-binding domain"/>
    <property type="match status" value="1"/>
</dbReference>
<gene>
    <name evidence="9" type="ORF">D6C84_09737</name>
</gene>
<dbReference type="GO" id="GO:0006351">
    <property type="term" value="P:DNA-templated transcription"/>
    <property type="evidence" value="ECO:0007669"/>
    <property type="project" value="InterPro"/>
</dbReference>
<dbReference type="Pfam" id="PF04082">
    <property type="entry name" value="Fungal_trans"/>
    <property type="match status" value="1"/>
</dbReference>
<feature type="compositionally biased region" description="Polar residues" evidence="7">
    <location>
        <begin position="65"/>
        <end position="85"/>
    </location>
</feature>
<dbReference type="GO" id="GO:0008270">
    <property type="term" value="F:zinc ion binding"/>
    <property type="evidence" value="ECO:0007669"/>
    <property type="project" value="InterPro"/>
</dbReference>
<evidence type="ECO:0000256" key="6">
    <source>
        <dbReference type="ARBA" id="ARBA00023242"/>
    </source>
</evidence>
<dbReference type="PANTHER" id="PTHR31944:SF130">
    <property type="entry name" value="ZN(II)2CYS6 TRANSCRIPTION FACTO (EUROFUNG)"/>
    <property type="match status" value="1"/>
</dbReference>
<keyword evidence="6" id="KW-0539">Nucleus</keyword>
<dbReference type="SMART" id="SM00066">
    <property type="entry name" value="GAL4"/>
    <property type="match status" value="1"/>
</dbReference>
<protein>
    <recommendedName>
        <fullName evidence="8">Zn(2)-C6 fungal-type domain-containing protein</fullName>
    </recommendedName>
</protein>
<evidence type="ECO:0000256" key="3">
    <source>
        <dbReference type="ARBA" id="ARBA00023015"/>
    </source>
</evidence>
<organism evidence="9 10">
    <name type="scientific">Aureobasidium pullulans</name>
    <name type="common">Black yeast</name>
    <name type="synonym">Pullularia pullulans</name>
    <dbReference type="NCBI Taxonomy" id="5580"/>
    <lineage>
        <taxon>Eukaryota</taxon>
        <taxon>Fungi</taxon>
        <taxon>Dikarya</taxon>
        <taxon>Ascomycota</taxon>
        <taxon>Pezizomycotina</taxon>
        <taxon>Dothideomycetes</taxon>
        <taxon>Dothideomycetidae</taxon>
        <taxon>Dothideales</taxon>
        <taxon>Saccotheciaceae</taxon>
        <taxon>Aureobasidium</taxon>
    </lineage>
</organism>
<feature type="compositionally biased region" description="Low complexity" evidence="7">
    <location>
        <begin position="118"/>
        <end position="127"/>
    </location>
</feature>
<keyword evidence="3" id="KW-0805">Transcription regulation</keyword>
<dbReference type="GO" id="GO:0000978">
    <property type="term" value="F:RNA polymerase II cis-regulatory region sequence-specific DNA binding"/>
    <property type="evidence" value="ECO:0007669"/>
    <property type="project" value="TreeGrafter"/>
</dbReference>
<keyword evidence="5" id="KW-0804">Transcription</keyword>
<dbReference type="PROSITE" id="PS50048">
    <property type="entry name" value="ZN2_CY6_FUNGAL_2"/>
    <property type="match status" value="1"/>
</dbReference>
<keyword evidence="2" id="KW-0862">Zinc</keyword>
<evidence type="ECO:0000313" key="9">
    <source>
        <dbReference type="EMBL" id="THZ73263.1"/>
    </source>
</evidence>
<evidence type="ECO:0000259" key="8">
    <source>
        <dbReference type="PROSITE" id="PS50048"/>
    </source>
</evidence>
<dbReference type="Gene3D" id="1.20.120.1020">
    <property type="entry name" value="Prion-inhibition and propagation, HeLo domain"/>
    <property type="match status" value="1"/>
</dbReference>
<feature type="region of interest" description="Disordered" evidence="7">
    <location>
        <begin position="1"/>
        <end position="21"/>
    </location>
</feature>
<dbReference type="CDD" id="cd12148">
    <property type="entry name" value="fungal_TF_MHR"/>
    <property type="match status" value="1"/>
</dbReference>
<dbReference type="GO" id="GO:0001228">
    <property type="term" value="F:DNA-binding transcription activator activity, RNA polymerase II-specific"/>
    <property type="evidence" value="ECO:0007669"/>
    <property type="project" value="TreeGrafter"/>
</dbReference>
<name>A0A4S9X663_AURPU</name>
<dbReference type="EMBL" id="QZBT01000259">
    <property type="protein sequence ID" value="THZ73263.1"/>
    <property type="molecule type" value="Genomic_DNA"/>
</dbReference>
<dbReference type="Gene3D" id="4.10.240.10">
    <property type="entry name" value="Zn(2)-C6 fungal-type DNA-binding domain"/>
    <property type="match status" value="1"/>
</dbReference>
<evidence type="ECO:0000256" key="7">
    <source>
        <dbReference type="SAM" id="MobiDB-lite"/>
    </source>
</evidence>
<dbReference type="Proteomes" id="UP000310039">
    <property type="component" value="Unassembled WGS sequence"/>
</dbReference>
<feature type="compositionally biased region" description="Polar residues" evidence="7">
    <location>
        <begin position="1"/>
        <end position="11"/>
    </location>
</feature>
<dbReference type="CDD" id="cd00067">
    <property type="entry name" value="GAL4"/>
    <property type="match status" value="1"/>
</dbReference>
<proteinExistence type="predicted"/>
<evidence type="ECO:0000256" key="2">
    <source>
        <dbReference type="ARBA" id="ARBA00022833"/>
    </source>
</evidence>
<sequence>MSGNASSSEAAPSSVDGRVMKRVRRQRVQLSCGECRAKKLSCNRDWPCQRCVKTGRAHLCMYDSQDGQPPMANQQPERQRQASPSNHDEVRRLRAEVEQLQSLLSKQTGGFAAPPTPSTTLPATESSIEQAKYEVPPWGAHQSSNHPKDRAPRIYYAQHSLFKFFVEIPELYPFITESVEVWLKPAGVHLKKYTPTSLPENLSSLDVLLPSKDDTDILVKFYLDHCEQLHRVIHVPTFAREYAKFWVPNERRSPATTALVLSMITISASTSSLGANCRNDSARWLMACEDWSKRQSPKRHRLIHYQIACLVYLAKRINMVHKKRFWSESALLVQKAMIDGLHDDTLLSRDDSTFATEMRRRIWFTIRELDLQNSYEHGLPTLLHNIDSHVPPPSNIDDEALDEALVDLPGAEPFERHTGTSYQALSAQSWAIRVDISRRLYSPALSQSLTYDEVLHYTHELTQHIAKLPSWGFCSQKGLHKVTNAFLQFQLMECILAIHRPYLNCDNSKHPLSEDVCHRVSRDILLLNLELKDLGLQSLVQVREDLLLASLSLVRVTMLQPLLSNSVIMGCSDATIDLLVRCVPITESRYSQSCNSEPWCFITMCAAYLILKVHLGKIDSRTAEYICAQKFLNLHSKHSGSQRTPSSNRHQEQPLLQNGLAPVAVQSTQNENQSATQTSLVSDVGTFAEWLNTDLFDLHAWLGPTYYFQPAPAPCHGTSSTSISTENSYPLEHTLESLISINPPRPRDSDLLSISIEAGGLGIGAIALAGLFNNVVDSYGYVRLGKQYARDFEASQAKLDLSRLQLSRWGEALGLASITETTQLPTALGSSDNIATAENALGNIFNLLDDAQHLSKRYEQRESGDAVAILNPDDSELHRRVQCIVTHRQRNTGFLKQAAWALYRKNDLENLVEDITDLTAQLVNLFPATKQRQQELSTAELNALGDERLPFVKSIADDQDPLLATAAQEAMQAHGSTFFEPTTRDGAAAHHGDHIHHDYRGPTGGLSHTYHKALAEGKGTKQHCGNVYGGPDRC</sequence>
<dbReference type="GO" id="GO:0005634">
    <property type="term" value="C:nucleus"/>
    <property type="evidence" value="ECO:0007669"/>
    <property type="project" value="TreeGrafter"/>
</dbReference>
<keyword evidence="1" id="KW-0479">Metal-binding</keyword>
<evidence type="ECO:0000256" key="5">
    <source>
        <dbReference type="ARBA" id="ARBA00023163"/>
    </source>
</evidence>
<reference evidence="9 10" key="1">
    <citation type="submission" date="2018-10" db="EMBL/GenBank/DDBJ databases">
        <title>Fifty Aureobasidium pullulans genomes reveal a recombining polyextremotolerant generalist.</title>
        <authorList>
            <person name="Gostincar C."/>
            <person name="Turk M."/>
            <person name="Zajc J."/>
            <person name="Gunde-Cimerman N."/>
        </authorList>
    </citation>
    <scope>NUCLEOTIDE SEQUENCE [LARGE SCALE GENOMIC DNA]</scope>
    <source>
        <strain evidence="9 10">EXF-3403</strain>
    </source>
</reference>
<evidence type="ECO:0000313" key="10">
    <source>
        <dbReference type="Proteomes" id="UP000310039"/>
    </source>
</evidence>
<evidence type="ECO:0000256" key="4">
    <source>
        <dbReference type="ARBA" id="ARBA00023125"/>
    </source>
</evidence>
<dbReference type="PANTHER" id="PTHR31944">
    <property type="entry name" value="HEME-RESPONSIVE ZINC FINGER TRANSCRIPTION FACTOR HAP1"/>
    <property type="match status" value="1"/>
</dbReference>
<dbReference type="InterPro" id="IPR038305">
    <property type="entry name" value="HeLo_sf"/>
</dbReference>
<dbReference type="InterPro" id="IPR001138">
    <property type="entry name" value="Zn2Cys6_DnaBD"/>
</dbReference>
<dbReference type="InterPro" id="IPR007219">
    <property type="entry name" value="XnlR_reg_dom"/>
</dbReference>
<dbReference type="Pfam" id="PF00172">
    <property type="entry name" value="Zn_clus"/>
    <property type="match status" value="1"/>
</dbReference>
<evidence type="ECO:0000256" key="1">
    <source>
        <dbReference type="ARBA" id="ARBA00022723"/>
    </source>
</evidence>
<keyword evidence="4" id="KW-0238">DNA-binding</keyword>
<feature type="domain" description="Zn(2)-C6 fungal-type" evidence="8">
    <location>
        <begin position="31"/>
        <end position="62"/>
    </location>
</feature>
<dbReference type="InterPro" id="IPR036864">
    <property type="entry name" value="Zn2-C6_fun-type_DNA-bd_sf"/>
</dbReference>
<dbReference type="PROSITE" id="PS00463">
    <property type="entry name" value="ZN2_CY6_FUNGAL_1"/>
    <property type="match status" value="1"/>
</dbReference>
<comment type="caution">
    <text evidence="9">The sequence shown here is derived from an EMBL/GenBank/DDBJ whole genome shotgun (WGS) entry which is preliminary data.</text>
</comment>
<dbReference type="Pfam" id="PF14479">
    <property type="entry name" value="HeLo"/>
    <property type="match status" value="1"/>
</dbReference>
<dbReference type="InterPro" id="IPR029498">
    <property type="entry name" value="HeLo_dom"/>
</dbReference>
<feature type="region of interest" description="Disordered" evidence="7">
    <location>
        <begin position="106"/>
        <end position="128"/>
    </location>
</feature>
<dbReference type="AlphaFoldDB" id="A0A4S9X663"/>
<feature type="region of interest" description="Disordered" evidence="7">
    <location>
        <begin position="63"/>
        <end position="90"/>
    </location>
</feature>
<accession>A0A4S9X663</accession>
<dbReference type="InterPro" id="IPR051430">
    <property type="entry name" value="Fungal_TF_Env_Response"/>
</dbReference>